<gene>
    <name evidence="1" type="ORF">F511_46985</name>
</gene>
<evidence type="ECO:0000313" key="1">
    <source>
        <dbReference type="EMBL" id="KZT75990.1"/>
    </source>
</evidence>
<organism evidence="1 2">
    <name type="scientific">Dorcoceras hygrometricum</name>
    <dbReference type="NCBI Taxonomy" id="472368"/>
    <lineage>
        <taxon>Eukaryota</taxon>
        <taxon>Viridiplantae</taxon>
        <taxon>Streptophyta</taxon>
        <taxon>Embryophyta</taxon>
        <taxon>Tracheophyta</taxon>
        <taxon>Spermatophyta</taxon>
        <taxon>Magnoliopsida</taxon>
        <taxon>eudicotyledons</taxon>
        <taxon>Gunneridae</taxon>
        <taxon>Pentapetalae</taxon>
        <taxon>asterids</taxon>
        <taxon>lamiids</taxon>
        <taxon>Lamiales</taxon>
        <taxon>Gesneriaceae</taxon>
        <taxon>Didymocarpoideae</taxon>
        <taxon>Trichosporeae</taxon>
        <taxon>Loxocarpinae</taxon>
        <taxon>Dorcoceras</taxon>
    </lineage>
</organism>
<name>A0A2Z6ZZG8_9LAMI</name>
<protein>
    <submittedName>
        <fullName evidence="1">Uncharacterized protein</fullName>
    </submittedName>
</protein>
<dbReference type="AlphaFoldDB" id="A0A2Z6ZZG8"/>
<evidence type="ECO:0000313" key="2">
    <source>
        <dbReference type="Proteomes" id="UP000250235"/>
    </source>
</evidence>
<dbReference type="Proteomes" id="UP000250235">
    <property type="component" value="Unassembled WGS sequence"/>
</dbReference>
<dbReference type="EMBL" id="KV167472">
    <property type="protein sequence ID" value="KZT75990.1"/>
    <property type="molecule type" value="Genomic_DNA"/>
</dbReference>
<keyword evidence="2" id="KW-1185">Reference proteome</keyword>
<accession>A0A2Z6ZZG8</accession>
<reference evidence="1 2" key="1">
    <citation type="journal article" date="2015" name="Proc. Natl. Acad. Sci. U.S.A.">
        <title>The resurrection genome of Boea hygrometrica: A blueprint for survival of dehydration.</title>
        <authorList>
            <person name="Xiao L."/>
            <person name="Yang G."/>
            <person name="Zhang L."/>
            <person name="Yang X."/>
            <person name="Zhao S."/>
            <person name="Ji Z."/>
            <person name="Zhou Q."/>
            <person name="Hu M."/>
            <person name="Wang Y."/>
            <person name="Chen M."/>
            <person name="Xu Y."/>
            <person name="Jin H."/>
            <person name="Xiao X."/>
            <person name="Hu G."/>
            <person name="Bao F."/>
            <person name="Hu Y."/>
            <person name="Wan P."/>
            <person name="Li L."/>
            <person name="Deng X."/>
            <person name="Kuang T."/>
            <person name="Xiang C."/>
            <person name="Zhu J.K."/>
            <person name="Oliver M.J."/>
            <person name="He Y."/>
        </authorList>
    </citation>
    <scope>NUCLEOTIDE SEQUENCE [LARGE SCALE GENOMIC DNA]</scope>
    <source>
        <strain evidence="2">cv. XS01</strain>
    </source>
</reference>
<proteinExistence type="predicted"/>
<sequence length="109" mass="11954">MCGGAPRRARAMPRATPSRVGRALAGLISHACRAVIDAGRRWAALVAHWWPTYAAVGAQYGATVRALDAAQLAAARGLVPRAISWRRPPPYVHRPTYLWNIVAMAEFYF</sequence>